<evidence type="ECO:0000256" key="2">
    <source>
        <dbReference type="ARBA" id="ARBA00023015"/>
    </source>
</evidence>
<dbReference type="PROSITE" id="PS50863">
    <property type="entry name" value="B3"/>
    <property type="match status" value="1"/>
</dbReference>
<comment type="subcellular location">
    <subcellularLocation>
        <location evidence="1">Nucleus</location>
    </subcellularLocation>
</comment>
<feature type="domain" description="TF-B3" evidence="7">
    <location>
        <begin position="72"/>
        <end position="170"/>
    </location>
</feature>
<sequence length="276" mass="31877">MVFSVTPFGPSFCEIQYAQCNIKKEDDYNDEEDDNDDEEDDDENQHNTRNGLRKRNLNPKREAESFESWDYCFVVNVTASNLKTDTINLPKKAASSKALSRRCDNIILVNEEGNSWTLNLRFRESDGSYYMGGGWKRFCSENKQKEGDLIAFNLVGDGESNPMLCICSSYMGSFTIISRTKQICHSESHKLQYQKLQTCKLVDHDKRKVFTLPVEFTKINGINNNHKKIILEDKHGVKRLIKLVRDGPNYGRRGLGKGWKLFCKANDVLKLLYLYR</sequence>
<evidence type="ECO:0000256" key="6">
    <source>
        <dbReference type="SAM" id="MobiDB-lite"/>
    </source>
</evidence>
<dbReference type="PANTHER" id="PTHR31674">
    <property type="entry name" value="B3 DOMAIN-CONTAINING PROTEIN REM-LIKE 3-RELATED"/>
    <property type="match status" value="1"/>
</dbReference>
<evidence type="ECO:0000256" key="3">
    <source>
        <dbReference type="ARBA" id="ARBA00023125"/>
    </source>
</evidence>
<organism evidence="8 9">
    <name type="scientific">Camelina sativa</name>
    <name type="common">False flax</name>
    <name type="synonym">Myagrum sativum</name>
    <dbReference type="NCBI Taxonomy" id="90675"/>
    <lineage>
        <taxon>Eukaryota</taxon>
        <taxon>Viridiplantae</taxon>
        <taxon>Streptophyta</taxon>
        <taxon>Embryophyta</taxon>
        <taxon>Tracheophyta</taxon>
        <taxon>Spermatophyta</taxon>
        <taxon>Magnoliopsida</taxon>
        <taxon>eudicotyledons</taxon>
        <taxon>Gunneridae</taxon>
        <taxon>Pentapetalae</taxon>
        <taxon>rosids</taxon>
        <taxon>malvids</taxon>
        <taxon>Brassicales</taxon>
        <taxon>Brassicaceae</taxon>
        <taxon>Camelineae</taxon>
        <taxon>Camelina</taxon>
    </lineage>
</organism>
<dbReference type="Pfam" id="PF02362">
    <property type="entry name" value="B3"/>
    <property type="match status" value="2"/>
</dbReference>
<dbReference type="GeneID" id="104727634"/>
<dbReference type="InterPro" id="IPR015300">
    <property type="entry name" value="DNA-bd_pseudobarrel_sf"/>
</dbReference>
<evidence type="ECO:0000256" key="1">
    <source>
        <dbReference type="ARBA" id="ARBA00004123"/>
    </source>
</evidence>
<keyword evidence="8" id="KW-1185">Reference proteome</keyword>
<evidence type="ECO:0000313" key="8">
    <source>
        <dbReference type="Proteomes" id="UP000694864"/>
    </source>
</evidence>
<evidence type="ECO:0000259" key="7">
    <source>
        <dbReference type="PROSITE" id="PS50863"/>
    </source>
</evidence>
<dbReference type="CDD" id="cd10017">
    <property type="entry name" value="B3_DNA"/>
    <property type="match status" value="2"/>
</dbReference>
<accession>A0ABM0URI6</accession>
<dbReference type="InterPro" id="IPR003340">
    <property type="entry name" value="B3_DNA-bd"/>
</dbReference>
<gene>
    <name evidence="9" type="primary">LOC104727634</name>
</gene>
<proteinExistence type="predicted"/>
<evidence type="ECO:0000313" key="9">
    <source>
        <dbReference type="RefSeq" id="XP_010445028.1"/>
    </source>
</evidence>
<dbReference type="SMART" id="SM01019">
    <property type="entry name" value="B3"/>
    <property type="match status" value="2"/>
</dbReference>
<reference evidence="9" key="2">
    <citation type="submission" date="2025-08" db="UniProtKB">
        <authorList>
            <consortium name="RefSeq"/>
        </authorList>
    </citation>
    <scope>IDENTIFICATION</scope>
    <source>
        <tissue evidence="9">Leaf</tissue>
    </source>
</reference>
<dbReference type="SUPFAM" id="SSF101936">
    <property type="entry name" value="DNA-binding pseudobarrel domain"/>
    <property type="match status" value="2"/>
</dbReference>
<dbReference type="Gene3D" id="2.40.330.10">
    <property type="entry name" value="DNA-binding pseudobarrel domain"/>
    <property type="match status" value="2"/>
</dbReference>
<keyword evidence="2" id="KW-0805">Transcription regulation</keyword>
<name>A0ABM0URI6_CAMSA</name>
<dbReference type="InterPro" id="IPR039218">
    <property type="entry name" value="REM_fam"/>
</dbReference>
<evidence type="ECO:0000256" key="4">
    <source>
        <dbReference type="ARBA" id="ARBA00023163"/>
    </source>
</evidence>
<dbReference type="PANTHER" id="PTHR31674:SF42">
    <property type="entry name" value="TF-B3 DOMAIN-CONTAINING PROTEIN"/>
    <property type="match status" value="1"/>
</dbReference>
<keyword evidence="3" id="KW-0238">DNA-binding</keyword>
<keyword evidence="5" id="KW-0539">Nucleus</keyword>
<reference evidence="8" key="1">
    <citation type="journal article" date="2014" name="Nat. Commun.">
        <title>The emerging biofuel crop Camelina sativa retains a highly undifferentiated hexaploid genome structure.</title>
        <authorList>
            <person name="Kagale S."/>
            <person name="Koh C."/>
            <person name="Nixon J."/>
            <person name="Bollina V."/>
            <person name="Clarke W.E."/>
            <person name="Tuteja R."/>
            <person name="Spillane C."/>
            <person name="Robinson S.J."/>
            <person name="Links M.G."/>
            <person name="Clarke C."/>
            <person name="Higgins E.E."/>
            <person name="Huebert T."/>
            <person name="Sharpe A.G."/>
            <person name="Parkin I.A."/>
        </authorList>
    </citation>
    <scope>NUCLEOTIDE SEQUENCE [LARGE SCALE GENOMIC DNA]</scope>
    <source>
        <strain evidence="8">cv. DH55</strain>
    </source>
</reference>
<protein>
    <submittedName>
        <fullName evidence="9">B3 domain-containing protein REM10-like</fullName>
    </submittedName>
</protein>
<feature type="region of interest" description="Disordered" evidence="6">
    <location>
        <begin position="24"/>
        <end position="56"/>
    </location>
</feature>
<dbReference type="Proteomes" id="UP000694864">
    <property type="component" value="Chromosome 11"/>
</dbReference>
<dbReference type="RefSeq" id="XP_010445028.1">
    <property type="nucleotide sequence ID" value="XM_010446726.1"/>
</dbReference>
<evidence type="ECO:0000256" key="5">
    <source>
        <dbReference type="ARBA" id="ARBA00023242"/>
    </source>
</evidence>
<feature type="compositionally biased region" description="Acidic residues" evidence="6">
    <location>
        <begin position="27"/>
        <end position="43"/>
    </location>
</feature>
<keyword evidence="4" id="KW-0804">Transcription</keyword>